<feature type="transmembrane region" description="Helical" evidence="8">
    <location>
        <begin position="32"/>
        <end position="53"/>
    </location>
</feature>
<dbReference type="PANTHER" id="PTHR31942:SF53">
    <property type="entry name" value="MLO-LIKE PROTEIN 5-RELATED"/>
    <property type="match status" value="1"/>
</dbReference>
<protein>
    <submittedName>
        <fullName evidence="9">Uncharacterized protein</fullName>
    </submittedName>
</protein>
<accession>A0A7J7M3C6</accession>
<proteinExistence type="inferred from homology"/>
<dbReference type="Pfam" id="PF03094">
    <property type="entry name" value="Mlo"/>
    <property type="match status" value="1"/>
</dbReference>
<sequence>MALEIQERHAVVQGIPLVQVNNMHFWFGWSPLVLHLIHFTLFQNAFQITYFFLIW</sequence>
<evidence type="ECO:0000313" key="10">
    <source>
        <dbReference type="Proteomes" id="UP000541444"/>
    </source>
</evidence>
<evidence type="ECO:0000313" key="9">
    <source>
        <dbReference type="EMBL" id="KAF6149288.1"/>
    </source>
</evidence>
<evidence type="ECO:0000256" key="5">
    <source>
        <dbReference type="ARBA" id="ARBA00022989"/>
    </source>
</evidence>
<evidence type="ECO:0000256" key="8">
    <source>
        <dbReference type="SAM" id="Phobius"/>
    </source>
</evidence>
<keyword evidence="5 8" id="KW-1133">Transmembrane helix</keyword>
<keyword evidence="4" id="KW-0611">Plant defense</keyword>
<gene>
    <name evidence="9" type="ORF">GIB67_026144</name>
</gene>
<dbReference type="OrthoDB" id="1388414at2759"/>
<evidence type="ECO:0000256" key="7">
    <source>
        <dbReference type="ARBA" id="ARBA00023265"/>
    </source>
</evidence>
<feature type="non-terminal residue" evidence="9">
    <location>
        <position position="1"/>
    </location>
</feature>
<dbReference type="GO" id="GO:0006952">
    <property type="term" value="P:defense response"/>
    <property type="evidence" value="ECO:0007669"/>
    <property type="project" value="UniProtKB-KW"/>
</dbReference>
<evidence type="ECO:0000256" key="2">
    <source>
        <dbReference type="ARBA" id="ARBA00006574"/>
    </source>
</evidence>
<comment type="subcellular location">
    <subcellularLocation>
        <location evidence="1">Membrane</location>
        <topology evidence="1">Multi-pass membrane protein</topology>
    </subcellularLocation>
</comment>
<dbReference type="Proteomes" id="UP000541444">
    <property type="component" value="Unassembled WGS sequence"/>
</dbReference>
<evidence type="ECO:0000256" key="6">
    <source>
        <dbReference type="ARBA" id="ARBA00023136"/>
    </source>
</evidence>
<keyword evidence="6 8" id="KW-0472">Membrane</keyword>
<dbReference type="InterPro" id="IPR004326">
    <property type="entry name" value="Mlo"/>
</dbReference>
<name>A0A7J7M3C6_9MAGN</name>
<keyword evidence="10" id="KW-1185">Reference proteome</keyword>
<comment type="similarity">
    <text evidence="2">Belongs to the MLO family.</text>
</comment>
<dbReference type="PANTHER" id="PTHR31942">
    <property type="entry name" value="MLO-LIKE PROTEIN 1"/>
    <property type="match status" value="1"/>
</dbReference>
<comment type="caution">
    <text evidence="9">The sequence shown here is derived from an EMBL/GenBank/DDBJ whole genome shotgun (WGS) entry which is preliminary data.</text>
</comment>
<dbReference type="GO" id="GO:0016020">
    <property type="term" value="C:membrane"/>
    <property type="evidence" value="ECO:0007669"/>
    <property type="project" value="UniProtKB-SubCell"/>
</dbReference>
<evidence type="ECO:0000256" key="4">
    <source>
        <dbReference type="ARBA" id="ARBA00022821"/>
    </source>
</evidence>
<organism evidence="9 10">
    <name type="scientific">Kingdonia uniflora</name>
    <dbReference type="NCBI Taxonomy" id="39325"/>
    <lineage>
        <taxon>Eukaryota</taxon>
        <taxon>Viridiplantae</taxon>
        <taxon>Streptophyta</taxon>
        <taxon>Embryophyta</taxon>
        <taxon>Tracheophyta</taxon>
        <taxon>Spermatophyta</taxon>
        <taxon>Magnoliopsida</taxon>
        <taxon>Ranunculales</taxon>
        <taxon>Circaeasteraceae</taxon>
        <taxon>Kingdonia</taxon>
    </lineage>
</organism>
<evidence type="ECO:0000256" key="1">
    <source>
        <dbReference type="ARBA" id="ARBA00004141"/>
    </source>
</evidence>
<reference evidence="9 10" key="1">
    <citation type="journal article" date="2020" name="IScience">
        <title>Genome Sequencing of the Endangered Kingdonia uniflora (Circaeasteraceae, Ranunculales) Reveals Potential Mechanisms of Evolutionary Specialization.</title>
        <authorList>
            <person name="Sun Y."/>
            <person name="Deng T."/>
            <person name="Zhang A."/>
            <person name="Moore M.J."/>
            <person name="Landis J.B."/>
            <person name="Lin N."/>
            <person name="Zhang H."/>
            <person name="Zhang X."/>
            <person name="Huang J."/>
            <person name="Zhang X."/>
            <person name="Sun H."/>
            <person name="Wang H."/>
        </authorList>
    </citation>
    <scope>NUCLEOTIDE SEQUENCE [LARGE SCALE GENOMIC DNA]</scope>
    <source>
        <strain evidence="9">TB1705</strain>
        <tissue evidence="9">Leaf</tissue>
    </source>
</reference>
<evidence type="ECO:0000256" key="3">
    <source>
        <dbReference type="ARBA" id="ARBA00022692"/>
    </source>
</evidence>
<dbReference type="AlphaFoldDB" id="A0A7J7M3C6"/>
<keyword evidence="7" id="KW-0568">Pathogenesis-related protein</keyword>
<dbReference type="EMBL" id="JACGCM010001798">
    <property type="protein sequence ID" value="KAF6149288.1"/>
    <property type="molecule type" value="Genomic_DNA"/>
</dbReference>
<keyword evidence="3 8" id="KW-0812">Transmembrane</keyword>